<dbReference type="InterPro" id="IPR014825">
    <property type="entry name" value="DNA_alkylation"/>
</dbReference>
<protein>
    <submittedName>
        <fullName evidence="1">DNA alkylation repair protein</fullName>
    </submittedName>
</protein>
<dbReference type="Pfam" id="PF08713">
    <property type="entry name" value="DNA_alkylation"/>
    <property type="match status" value="1"/>
</dbReference>
<dbReference type="Proteomes" id="UP000217334">
    <property type="component" value="Chromosome"/>
</dbReference>
<reference evidence="2" key="1">
    <citation type="submission" date="2017-06" db="EMBL/GenBank/DDBJ databases">
        <title>Capnocytophaga spp. assemblies.</title>
        <authorList>
            <person name="Gulvik C.A."/>
        </authorList>
    </citation>
    <scope>NUCLEOTIDE SEQUENCE [LARGE SCALE GENOMIC DNA]</scope>
    <source>
        <strain evidence="2">H4486</strain>
    </source>
</reference>
<dbReference type="Gene3D" id="1.25.40.290">
    <property type="entry name" value="ARM repeat domains"/>
    <property type="match status" value="1"/>
</dbReference>
<dbReference type="InterPro" id="IPR016024">
    <property type="entry name" value="ARM-type_fold"/>
</dbReference>
<accession>A0A250F6L5</accession>
<evidence type="ECO:0000313" key="1">
    <source>
        <dbReference type="EMBL" id="ATA79708.1"/>
    </source>
</evidence>
<dbReference type="AlphaFoldDB" id="A0A250F6L5"/>
<sequence>MNIEIIKNRKGAQKAVDIPSEVLSLLNAGRIETVNLTEWLAVDHSQLVKSVFPALGIDKNIIEELVCQIHQQKKPSTMNTIKLIGALLYEKYANTDLYEPLFKQISTHLSDSVRCYACYLVALHTEIPLEDKLHKLKPLVADSHFGVREIIWMSLRPEMSEHLDFSIAFLSHWAESEDENIRRFSTEALRPRGVWCAHIEALKEKPEVYLPILDKLKSDKAKYVQDSVGNWLNDASKTRPDFVTALCERWERESPTKETKYIVKKALRTIASK</sequence>
<gene>
    <name evidence="1" type="ORF">CGC59_08490</name>
</gene>
<dbReference type="RefSeq" id="WP_095901582.1">
    <property type="nucleotide sequence ID" value="NZ_CP022383.1"/>
</dbReference>
<evidence type="ECO:0000313" key="2">
    <source>
        <dbReference type="Proteomes" id="UP000217334"/>
    </source>
</evidence>
<name>A0A250F6L5_CAPSP</name>
<organism evidence="1 2">
    <name type="scientific">Capnocytophaga sputigena</name>
    <dbReference type="NCBI Taxonomy" id="1019"/>
    <lineage>
        <taxon>Bacteria</taxon>
        <taxon>Pseudomonadati</taxon>
        <taxon>Bacteroidota</taxon>
        <taxon>Flavobacteriia</taxon>
        <taxon>Flavobacteriales</taxon>
        <taxon>Flavobacteriaceae</taxon>
        <taxon>Capnocytophaga</taxon>
    </lineage>
</organism>
<dbReference type="SUPFAM" id="SSF48371">
    <property type="entry name" value="ARM repeat"/>
    <property type="match status" value="1"/>
</dbReference>
<proteinExistence type="predicted"/>
<dbReference type="EMBL" id="CP022383">
    <property type="protein sequence ID" value="ATA79708.1"/>
    <property type="molecule type" value="Genomic_DNA"/>
</dbReference>